<dbReference type="HAMAP" id="MF_00388">
    <property type="entry name" value="LpxC"/>
    <property type="match status" value="1"/>
</dbReference>
<name>A0A1J5QEW3_9ZZZZ</name>
<dbReference type="PANTHER" id="PTHR33694:SF1">
    <property type="entry name" value="UDP-3-O-ACYL-N-ACETYLGLUCOSAMINE DEACETYLASE 1, MITOCHONDRIAL-RELATED"/>
    <property type="match status" value="1"/>
</dbReference>
<evidence type="ECO:0000256" key="3">
    <source>
        <dbReference type="ARBA" id="ARBA00012745"/>
    </source>
</evidence>
<evidence type="ECO:0000256" key="1">
    <source>
        <dbReference type="ARBA" id="ARBA00001947"/>
    </source>
</evidence>
<evidence type="ECO:0000256" key="7">
    <source>
        <dbReference type="ARBA" id="ARBA00022801"/>
    </source>
</evidence>
<protein>
    <recommendedName>
        <fullName evidence="3">UDP-3-O-acyl-N-acetylglucosamine deacetylase</fullName>
        <ecNumber evidence="3">3.5.1.108</ecNumber>
    </recommendedName>
</protein>
<evidence type="ECO:0000313" key="11">
    <source>
        <dbReference type="EMBL" id="OIQ81992.1"/>
    </source>
</evidence>
<reference evidence="11" key="1">
    <citation type="submission" date="2016-10" db="EMBL/GenBank/DDBJ databases">
        <title>Sequence of Gallionella enrichment culture.</title>
        <authorList>
            <person name="Poehlein A."/>
            <person name="Muehling M."/>
            <person name="Daniel R."/>
        </authorList>
    </citation>
    <scope>NUCLEOTIDE SEQUENCE</scope>
</reference>
<dbReference type="UniPathway" id="UPA00359">
    <property type="reaction ID" value="UER00478"/>
</dbReference>
<dbReference type="InterPro" id="IPR004463">
    <property type="entry name" value="UDP-acyl_GlcNac_deAcase"/>
</dbReference>
<dbReference type="Gene3D" id="3.30.230.20">
    <property type="entry name" value="lpxc deacetylase, domain 1"/>
    <property type="match status" value="1"/>
</dbReference>
<evidence type="ECO:0000256" key="8">
    <source>
        <dbReference type="ARBA" id="ARBA00022833"/>
    </source>
</evidence>
<keyword evidence="4" id="KW-0444">Lipid biosynthesis</keyword>
<dbReference type="Gene3D" id="3.30.1700.10">
    <property type="entry name" value="lpxc deacetylase, domain 2"/>
    <property type="match status" value="1"/>
</dbReference>
<keyword evidence="6" id="KW-0479">Metal-binding</keyword>
<comment type="caution">
    <text evidence="11">The sequence shown here is derived from an EMBL/GenBank/DDBJ whole genome shotgun (WGS) entry which is preliminary data.</text>
</comment>
<comment type="cofactor">
    <cofactor evidence="1">
        <name>Zn(2+)</name>
        <dbReference type="ChEBI" id="CHEBI:29105"/>
    </cofactor>
</comment>
<keyword evidence="8" id="KW-0862">Zinc</keyword>
<dbReference type="AlphaFoldDB" id="A0A1J5QEW3"/>
<evidence type="ECO:0000256" key="6">
    <source>
        <dbReference type="ARBA" id="ARBA00022723"/>
    </source>
</evidence>
<accession>A0A1J5QEW3</accession>
<dbReference type="GO" id="GO:0009245">
    <property type="term" value="P:lipid A biosynthetic process"/>
    <property type="evidence" value="ECO:0007669"/>
    <property type="project" value="UniProtKB-KW"/>
</dbReference>
<organism evidence="11">
    <name type="scientific">mine drainage metagenome</name>
    <dbReference type="NCBI Taxonomy" id="410659"/>
    <lineage>
        <taxon>unclassified sequences</taxon>
        <taxon>metagenomes</taxon>
        <taxon>ecological metagenomes</taxon>
    </lineage>
</organism>
<dbReference type="NCBIfam" id="TIGR00325">
    <property type="entry name" value="lpxC"/>
    <property type="match status" value="1"/>
</dbReference>
<evidence type="ECO:0000256" key="2">
    <source>
        <dbReference type="ARBA" id="ARBA00005002"/>
    </source>
</evidence>
<sequence length="308" mass="33966">MVPQRSIRSTTRAVGVGLHSSERVELTLHPAPPDTGIVFRRVDLPQPVSIALRPQAVVDTRMATTLGAADVKIHTVEHLLSACAGLGLDNLLIDVDAEEIPILDGSASSFVYLLQSAGVVEQDAPRRFVRVLKPVEVRVRERDGEKWARLAPHDGFRLDFAIEFDHPAIDQTAQDYGFEFSMPAYVREIARARTFGFMRDLDAMRELGLAQGGSMENAIVIDESRVLNQEGLRYDAEFVKHKMLDAIGDLYVIGHPIVGAYSAFRSGHALNNALLRALQADADAWELVSYADAQQAPACYREAPPLRL</sequence>
<comment type="pathway">
    <text evidence="2">Glycolipid biosynthesis; lipid IV(A) biosynthesis; lipid IV(A) from (3R)-3-hydroxytetradecanoyl-[acyl-carrier-protein] and UDP-N-acetyl-alpha-D-glucosamine: step 2/6.</text>
</comment>
<dbReference type="EC" id="3.5.1.108" evidence="3"/>
<dbReference type="GO" id="GO:0103117">
    <property type="term" value="F:UDP-3-O-acyl-N-acetylglucosamine deacetylase activity"/>
    <property type="evidence" value="ECO:0007669"/>
    <property type="project" value="UniProtKB-EC"/>
</dbReference>
<evidence type="ECO:0000256" key="9">
    <source>
        <dbReference type="ARBA" id="ARBA00023098"/>
    </source>
</evidence>
<gene>
    <name evidence="11" type="primary">lpxC_11</name>
    <name evidence="11" type="ORF">GALL_362360</name>
</gene>
<dbReference type="InterPro" id="IPR020568">
    <property type="entry name" value="Ribosomal_Su5_D2-typ_SF"/>
</dbReference>
<dbReference type="GO" id="GO:0016020">
    <property type="term" value="C:membrane"/>
    <property type="evidence" value="ECO:0007669"/>
    <property type="project" value="GOC"/>
</dbReference>
<dbReference type="SUPFAM" id="SSF54211">
    <property type="entry name" value="Ribosomal protein S5 domain 2-like"/>
    <property type="match status" value="2"/>
</dbReference>
<evidence type="ECO:0000256" key="5">
    <source>
        <dbReference type="ARBA" id="ARBA00022556"/>
    </source>
</evidence>
<evidence type="ECO:0000256" key="10">
    <source>
        <dbReference type="ARBA" id="ARBA00024535"/>
    </source>
</evidence>
<keyword evidence="9" id="KW-0443">Lipid metabolism</keyword>
<dbReference type="PANTHER" id="PTHR33694">
    <property type="entry name" value="UDP-3-O-ACYL-N-ACETYLGLUCOSAMINE DEACETYLASE 1, MITOCHONDRIAL-RELATED"/>
    <property type="match status" value="1"/>
</dbReference>
<dbReference type="InterPro" id="IPR015870">
    <property type="entry name" value="UDP-acyl_N-AcGlcN_deAcase_N"/>
</dbReference>
<proteinExistence type="inferred from homology"/>
<dbReference type="GO" id="GO:0046872">
    <property type="term" value="F:metal ion binding"/>
    <property type="evidence" value="ECO:0007669"/>
    <property type="project" value="UniProtKB-KW"/>
</dbReference>
<dbReference type="EMBL" id="MLJW01000857">
    <property type="protein sequence ID" value="OIQ81992.1"/>
    <property type="molecule type" value="Genomic_DNA"/>
</dbReference>
<evidence type="ECO:0000256" key="4">
    <source>
        <dbReference type="ARBA" id="ARBA00022516"/>
    </source>
</evidence>
<dbReference type="InterPro" id="IPR011334">
    <property type="entry name" value="UDP-acyl_GlcNac_deAcase_C"/>
</dbReference>
<comment type="catalytic activity">
    <reaction evidence="10">
        <text>a UDP-3-O-[(3R)-3-hydroxyacyl]-N-acetyl-alpha-D-glucosamine + H2O = a UDP-3-O-[(3R)-3-hydroxyacyl]-alpha-D-glucosamine + acetate</text>
        <dbReference type="Rhea" id="RHEA:67816"/>
        <dbReference type="ChEBI" id="CHEBI:15377"/>
        <dbReference type="ChEBI" id="CHEBI:30089"/>
        <dbReference type="ChEBI" id="CHEBI:137740"/>
        <dbReference type="ChEBI" id="CHEBI:173225"/>
        <dbReference type="EC" id="3.5.1.108"/>
    </reaction>
</comment>
<dbReference type="Pfam" id="PF03331">
    <property type="entry name" value="LpxC"/>
    <property type="match status" value="1"/>
</dbReference>
<keyword evidence="7 11" id="KW-0378">Hydrolase</keyword>
<keyword evidence="5" id="KW-0441">Lipid A biosynthesis</keyword>